<dbReference type="SUPFAM" id="SSF51735">
    <property type="entry name" value="NAD(P)-binding Rossmann-fold domains"/>
    <property type="match status" value="1"/>
</dbReference>
<sequence>MNMATSKVLVTGAGGFIGSHLTERLVRAGARVRGLVHYRSSGSLGWLDTLPESIRSDLEIVRADIRDYHAVAAAMRGSDVVFHLAALIGIPYSYFAADAYVETNIKGTLNVLQAARALQTRRLVQMSTSEVYGTPEAVPIVETHPLQAQSPYAATKIGADQLARSFHQAFGTPVVIARPFNTYGPRQSPRAVIPAIIEQLASGATHIQIGATHPTRDFTFVDDTTAALVAAAETDEAIGDTVHFGSGYELGIGELARQIASQMGAPGVELVEEKARLRPPSSEVERLWANNAKAERLLGWKPLYTGADGLRRGLEQTIQWFTAPQRQRGTAAPDSEYRI</sequence>
<dbReference type="Proteomes" id="UP000621560">
    <property type="component" value="Unassembled WGS sequence"/>
</dbReference>
<keyword evidence="3" id="KW-1185">Reference proteome</keyword>
<comment type="caution">
    <text evidence="2">The sequence shown here is derived from an EMBL/GenBank/DDBJ whole genome shotgun (WGS) entry which is preliminary data.</text>
</comment>
<dbReference type="Gene3D" id="3.40.50.720">
    <property type="entry name" value="NAD(P)-binding Rossmann-like Domain"/>
    <property type="match status" value="1"/>
</dbReference>
<dbReference type="GO" id="GO:0016831">
    <property type="term" value="F:carboxy-lyase activity"/>
    <property type="evidence" value="ECO:0007669"/>
    <property type="project" value="InterPro"/>
</dbReference>
<evidence type="ECO:0000259" key="1">
    <source>
        <dbReference type="Pfam" id="PF16363"/>
    </source>
</evidence>
<organism evidence="2 3">
    <name type="scientific">Paenibacillus sabuli</name>
    <dbReference type="NCBI Taxonomy" id="2772509"/>
    <lineage>
        <taxon>Bacteria</taxon>
        <taxon>Bacillati</taxon>
        <taxon>Bacillota</taxon>
        <taxon>Bacilli</taxon>
        <taxon>Bacillales</taxon>
        <taxon>Paenibacillaceae</taxon>
        <taxon>Paenibacillus</taxon>
    </lineage>
</organism>
<dbReference type="InterPro" id="IPR016040">
    <property type="entry name" value="NAD(P)-bd_dom"/>
</dbReference>
<proteinExistence type="predicted"/>
<dbReference type="RefSeq" id="WP_190915250.1">
    <property type="nucleotide sequence ID" value="NZ_JACXIZ010000011.1"/>
</dbReference>
<dbReference type="Pfam" id="PF16363">
    <property type="entry name" value="GDP_Man_Dehyd"/>
    <property type="match status" value="1"/>
</dbReference>
<reference evidence="2" key="1">
    <citation type="submission" date="2020-09" db="EMBL/GenBank/DDBJ databases">
        <title>A novel bacterium of genus Paenibacillus, isolated from South China Sea.</title>
        <authorList>
            <person name="Huang H."/>
            <person name="Mo K."/>
            <person name="Hu Y."/>
        </authorList>
    </citation>
    <scope>NUCLEOTIDE SEQUENCE</scope>
    <source>
        <strain evidence="2">IB182496</strain>
    </source>
</reference>
<gene>
    <name evidence="2" type="ORF">IDH44_04845</name>
</gene>
<name>A0A927BS50_9BACL</name>
<dbReference type="EMBL" id="JACXIZ010000011">
    <property type="protein sequence ID" value="MBD2844509.1"/>
    <property type="molecule type" value="Genomic_DNA"/>
</dbReference>
<dbReference type="PANTHER" id="PTHR43000">
    <property type="entry name" value="DTDP-D-GLUCOSE 4,6-DEHYDRATASE-RELATED"/>
    <property type="match status" value="1"/>
</dbReference>
<dbReference type="InterPro" id="IPR045869">
    <property type="entry name" value="Arna-like_SDR_e"/>
</dbReference>
<evidence type="ECO:0000313" key="3">
    <source>
        <dbReference type="Proteomes" id="UP000621560"/>
    </source>
</evidence>
<accession>A0A927BS50</accession>
<dbReference type="CDD" id="cd05257">
    <property type="entry name" value="Arna_like_SDR_e"/>
    <property type="match status" value="1"/>
</dbReference>
<dbReference type="InterPro" id="IPR036291">
    <property type="entry name" value="NAD(P)-bd_dom_sf"/>
</dbReference>
<dbReference type="AlphaFoldDB" id="A0A927BS50"/>
<evidence type="ECO:0000313" key="2">
    <source>
        <dbReference type="EMBL" id="MBD2844509.1"/>
    </source>
</evidence>
<protein>
    <submittedName>
        <fullName evidence="2">SDR family NAD(P)-dependent oxidoreductase</fullName>
    </submittedName>
</protein>
<feature type="domain" description="NAD(P)-binding" evidence="1">
    <location>
        <begin position="9"/>
        <end position="311"/>
    </location>
</feature>